<evidence type="ECO:0000256" key="1">
    <source>
        <dbReference type="ARBA" id="ARBA00004167"/>
    </source>
</evidence>
<dbReference type="InterPro" id="IPR029021">
    <property type="entry name" value="Prot-tyrosine_phosphatase-like"/>
</dbReference>
<evidence type="ECO:0000256" key="2">
    <source>
        <dbReference type="ARBA" id="ARBA00009580"/>
    </source>
</evidence>
<dbReference type="Gene3D" id="3.90.190.10">
    <property type="entry name" value="Protein tyrosine phosphatase superfamily"/>
    <property type="match status" value="2"/>
</dbReference>
<sequence length="1348" mass="152772">MESILSVPVVLDLKGMSVKIVEFARMWMKSTKMLVTNEDITVVQLLNLEPLTNYRVRVVLFDMEDNSYEENDVPEAIATTICEDIVLKPPVAGSYIITLSWNVKEEGSNCPVDQYFIELSSSSDQTTRQERLYRSDPTVMTGLRPFTNYSVVMKKYTDKKTVQLYQSNVFTLQAAPGLIKSLEVISTSTTSLNIQWDKPEQPNGIISHYNISYRHNGYLGCTVAAGAINDQSRGTFRVNATELHIQDLTPYSRYTIMVMGYTVAYGPSIMKSVETDQTELPEETPVLLNDSIKIYPFSIYFRWKPSQDCKDIKGIISQYKVIVGGISPWSEGTKKEYTFNTARFDFKDAIPYTKYNISILAMRPSGKVNLNKSLNITLQTTEYTLEPVRDLTAYSMGPKWISLRWKEPYPPYGRVESYNIEYNKQRSSTKTIQIRSKSSPSPTAPLNLTVISAVENKTTLYWQHPDKTNGKLNKFKFQVTAIETWLLQSQGLNFNWEYDITRETRNYTYTLEGFFPSTKYRVDVCGVTVESGDLTSVTMETKLSVPSFNETVTVVEDSLTNMTATIQLPAAHRYLTNSSAFFVMVGCQRCSLSTTKDTAKLKDEALYSELLNQIKFQQYVDVWIAAEIQPNPKGNRFIIGDNRTSKPCQFGSGYMNRPLKPHVSYYIVVVVLNQQGSDRVFHTLKLPSALTLAQEPETGNKGSGGKSDLTSEAVNSDSIDGTVPQWPSYLLLQAWSTKRCPPVQGHTYAHLQPSCMLMRNVGLKSQQDHCIKSKYALRTLNGYIDGQLLKPPAPEPEPEPEMEDSPGSLQKSLSQRLSRRVNISDLENYVRVALQSGELQRQHAGYKADKFYIATQGPRPTTVVDFWRMVWQEQVSVIAMLANVIENGKKKCEQYWPELGKEETHGAVTILTADVSVFADFTFRHFNILCKSKKRKVSHLHFTSWPDHGVPFYPQSVAAYLKKLLLTPRGTGPILVHCSAGVGRTGTIILADICLRMAAAEGAVDILGFQQSMREQRPNMVDNLEQYKLVHLVLLECLVEEPSSYPCDDTLPQLINMLNESGTLYKQFQRLQEVQWLDQALKPPSGAQVDKARIPQPTDKDRCPNIIPGYNGRVYLTRYPLEDTTSDYINAVSVDGFRTKDQFIVTQFPLKNTVGDFWRMVLEKNIPLIVVLNEIDMSDKSLSMCEFRPLADQPLTPVPYLTVRLKQQSHNAIWSVTTYQLTDTSVTTGLPQQQIVRMLQLSGWQANCDLPPNVNTLLQLWQEVERLYSGKCPILVTCLDGTKSCGLFLAVAFLVEKIKLEQQCDVCHAVRTIRQNREQFITTEEQFQFLYAVAVNYLEAFQTYANFN</sequence>
<feature type="domain" description="Tyrosine-protein phosphatase" evidence="10">
    <location>
        <begin position="1064"/>
        <end position="1337"/>
    </location>
</feature>
<evidence type="ECO:0000313" key="13">
    <source>
        <dbReference type="EMBL" id="CAD7427579.1"/>
    </source>
</evidence>
<dbReference type="Pfam" id="PF00102">
    <property type="entry name" value="Y_phosphatase"/>
    <property type="match status" value="2"/>
</dbReference>
<dbReference type="SUPFAM" id="SSF52799">
    <property type="entry name" value="(Phosphotyrosine protein) phosphatases II"/>
    <property type="match status" value="2"/>
</dbReference>
<dbReference type="SUPFAM" id="SSF49265">
    <property type="entry name" value="Fibronectin type III"/>
    <property type="match status" value="3"/>
</dbReference>
<protein>
    <recommendedName>
        <fullName evidence="3">protein-tyrosine-phosphatase</fullName>
        <ecNumber evidence="3">3.1.3.48</ecNumber>
    </recommendedName>
</protein>
<evidence type="ECO:0000256" key="4">
    <source>
        <dbReference type="ARBA" id="ARBA00022729"/>
    </source>
</evidence>
<comment type="catalytic activity">
    <reaction evidence="8">
        <text>O-phospho-L-tyrosyl-[protein] + H2O = L-tyrosyl-[protein] + phosphate</text>
        <dbReference type="Rhea" id="RHEA:10684"/>
        <dbReference type="Rhea" id="RHEA-COMP:10136"/>
        <dbReference type="Rhea" id="RHEA-COMP:20101"/>
        <dbReference type="ChEBI" id="CHEBI:15377"/>
        <dbReference type="ChEBI" id="CHEBI:43474"/>
        <dbReference type="ChEBI" id="CHEBI:46858"/>
        <dbReference type="ChEBI" id="CHEBI:61978"/>
        <dbReference type="EC" id="3.1.3.48"/>
    </reaction>
</comment>
<name>A0A7R9HM89_9NEOP</name>
<evidence type="ECO:0000256" key="8">
    <source>
        <dbReference type="ARBA" id="ARBA00051722"/>
    </source>
</evidence>
<dbReference type="GO" id="GO:0004725">
    <property type="term" value="F:protein tyrosine phosphatase activity"/>
    <property type="evidence" value="ECO:0007669"/>
    <property type="project" value="UniProtKB-EC"/>
</dbReference>
<feature type="domain" description="Fibronectin type-III" evidence="12">
    <location>
        <begin position="175"/>
        <end position="278"/>
    </location>
</feature>
<dbReference type="EC" id="3.1.3.48" evidence="3"/>
<evidence type="ECO:0000256" key="6">
    <source>
        <dbReference type="ARBA" id="ARBA00022912"/>
    </source>
</evidence>
<evidence type="ECO:0000259" key="10">
    <source>
        <dbReference type="PROSITE" id="PS50055"/>
    </source>
</evidence>
<feature type="domain" description="Fibronectin type-III" evidence="12">
    <location>
        <begin position="281"/>
        <end position="383"/>
    </location>
</feature>
<dbReference type="InterPro" id="IPR013783">
    <property type="entry name" value="Ig-like_fold"/>
</dbReference>
<dbReference type="CDD" id="cd00063">
    <property type="entry name" value="FN3"/>
    <property type="match status" value="4"/>
</dbReference>
<dbReference type="SMART" id="SM00060">
    <property type="entry name" value="FN3"/>
    <property type="match status" value="5"/>
</dbReference>
<dbReference type="PANTHER" id="PTHR19134:SF562">
    <property type="entry name" value="PROTEIN-TYROSINE-PHOSPHATASE"/>
    <property type="match status" value="1"/>
</dbReference>
<dbReference type="GO" id="GO:0016020">
    <property type="term" value="C:membrane"/>
    <property type="evidence" value="ECO:0007669"/>
    <property type="project" value="UniProtKB-SubCell"/>
</dbReference>
<keyword evidence="4" id="KW-0732">Signal</keyword>
<evidence type="ECO:0000256" key="9">
    <source>
        <dbReference type="SAM" id="MobiDB-lite"/>
    </source>
</evidence>
<reference evidence="13" key="1">
    <citation type="submission" date="2020-11" db="EMBL/GenBank/DDBJ databases">
        <authorList>
            <person name="Tran Van P."/>
        </authorList>
    </citation>
    <scope>NUCLEOTIDE SEQUENCE</scope>
</reference>
<feature type="compositionally biased region" description="Polar residues" evidence="9">
    <location>
        <begin position="708"/>
        <end position="719"/>
    </location>
</feature>
<dbReference type="EMBL" id="OB793492">
    <property type="protein sequence ID" value="CAD7427579.1"/>
    <property type="molecule type" value="Genomic_DNA"/>
</dbReference>
<dbReference type="InterPro" id="IPR000387">
    <property type="entry name" value="Tyr_Pase_dom"/>
</dbReference>
<organism evidence="13">
    <name type="scientific">Timema monikensis</name>
    <dbReference type="NCBI Taxonomy" id="170555"/>
    <lineage>
        <taxon>Eukaryota</taxon>
        <taxon>Metazoa</taxon>
        <taxon>Ecdysozoa</taxon>
        <taxon>Arthropoda</taxon>
        <taxon>Hexapoda</taxon>
        <taxon>Insecta</taxon>
        <taxon>Pterygota</taxon>
        <taxon>Neoptera</taxon>
        <taxon>Polyneoptera</taxon>
        <taxon>Phasmatodea</taxon>
        <taxon>Timematodea</taxon>
        <taxon>Timematoidea</taxon>
        <taxon>Timematidae</taxon>
        <taxon>Timema</taxon>
    </lineage>
</organism>
<dbReference type="PROSITE" id="PS00383">
    <property type="entry name" value="TYR_PHOSPHATASE_1"/>
    <property type="match status" value="1"/>
</dbReference>
<dbReference type="GO" id="GO:0008045">
    <property type="term" value="P:motor neuron axon guidance"/>
    <property type="evidence" value="ECO:0007669"/>
    <property type="project" value="TreeGrafter"/>
</dbReference>
<feature type="domain" description="Tyrosine specific protein phosphatases" evidence="11">
    <location>
        <begin position="951"/>
        <end position="1028"/>
    </location>
</feature>
<gene>
    <name evidence="13" type="ORF">TMSB3V08_LOCUS4415</name>
</gene>
<dbReference type="CDD" id="cd00047">
    <property type="entry name" value="PTPc"/>
    <property type="match status" value="2"/>
</dbReference>
<dbReference type="InterPro" id="IPR036116">
    <property type="entry name" value="FN3_sf"/>
</dbReference>
<dbReference type="PROSITE" id="PS50055">
    <property type="entry name" value="TYR_PHOSPHATASE_PTP"/>
    <property type="match status" value="2"/>
</dbReference>
<dbReference type="InterPro" id="IPR000242">
    <property type="entry name" value="PTP_cat"/>
</dbReference>
<dbReference type="FunFam" id="3.90.190.10:FF:000102">
    <property type="entry name" value="Receptor-type tyrosine-protein phosphatase"/>
    <property type="match status" value="1"/>
</dbReference>
<dbReference type="PROSITE" id="PS50056">
    <property type="entry name" value="TYR_PHOSPHATASE_2"/>
    <property type="match status" value="2"/>
</dbReference>
<feature type="domain" description="Fibronectin type-III" evidence="12">
    <location>
        <begin position="444"/>
        <end position="557"/>
    </location>
</feature>
<evidence type="ECO:0000256" key="3">
    <source>
        <dbReference type="ARBA" id="ARBA00013064"/>
    </source>
</evidence>
<keyword evidence="5" id="KW-0378">Hydrolase</keyword>
<dbReference type="SMART" id="SM00194">
    <property type="entry name" value="PTPc"/>
    <property type="match status" value="2"/>
</dbReference>
<dbReference type="PANTHER" id="PTHR19134">
    <property type="entry name" value="RECEPTOR-TYPE TYROSINE-PROTEIN PHOSPHATASE"/>
    <property type="match status" value="1"/>
</dbReference>
<feature type="domain" description="Tyrosine-protein phosphatase" evidence="10">
    <location>
        <begin position="818"/>
        <end position="1037"/>
    </location>
</feature>
<accession>A0A7R9HM89</accession>
<keyword evidence="7" id="KW-0472">Membrane</keyword>
<dbReference type="Gene3D" id="2.60.40.10">
    <property type="entry name" value="Immunoglobulins"/>
    <property type="match status" value="4"/>
</dbReference>
<feature type="region of interest" description="Disordered" evidence="9">
    <location>
        <begin position="695"/>
        <end position="719"/>
    </location>
</feature>
<evidence type="ECO:0000256" key="7">
    <source>
        <dbReference type="ARBA" id="ARBA00023136"/>
    </source>
</evidence>
<dbReference type="PRINTS" id="PR00700">
    <property type="entry name" value="PRTYPHPHTASE"/>
</dbReference>
<dbReference type="InterPro" id="IPR003595">
    <property type="entry name" value="Tyr_Pase_cat"/>
</dbReference>
<evidence type="ECO:0000259" key="11">
    <source>
        <dbReference type="PROSITE" id="PS50056"/>
    </source>
</evidence>
<feature type="domain" description="Tyrosine specific protein phosphatases" evidence="11">
    <location>
        <begin position="1258"/>
        <end position="1328"/>
    </location>
</feature>
<proteinExistence type="inferred from homology"/>
<feature type="region of interest" description="Disordered" evidence="9">
    <location>
        <begin position="786"/>
        <end position="814"/>
    </location>
</feature>
<dbReference type="PROSITE" id="PS50853">
    <property type="entry name" value="FN3"/>
    <property type="match status" value="3"/>
</dbReference>
<dbReference type="InterPro" id="IPR003961">
    <property type="entry name" value="FN3_dom"/>
</dbReference>
<evidence type="ECO:0000259" key="12">
    <source>
        <dbReference type="PROSITE" id="PS50853"/>
    </source>
</evidence>
<comment type="subcellular location">
    <subcellularLocation>
        <location evidence="1">Membrane</location>
        <topology evidence="1">Single-pass membrane protein</topology>
    </subcellularLocation>
</comment>
<comment type="similarity">
    <text evidence="2">Belongs to the protein-tyrosine phosphatase family.</text>
</comment>
<keyword evidence="6" id="KW-0904">Protein phosphatase</keyword>
<dbReference type="SMART" id="SM00404">
    <property type="entry name" value="PTPc_motif"/>
    <property type="match status" value="2"/>
</dbReference>
<dbReference type="InterPro" id="IPR016130">
    <property type="entry name" value="Tyr_Pase_AS"/>
</dbReference>
<dbReference type="FunFam" id="3.90.190.10:FF:000185">
    <property type="entry name" value="Predicted protein"/>
    <property type="match status" value="1"/>
</dbReference>
<evidence type="ECO:0000256" key="5">
    <source>
        <dbReference type="ARBA" id="ARBA00022801"/>
    </source>
</evidence>
<dbReference type="Pfam" id="PF00041">
    <property type="entry name" value="fn3"/>
    <property type="match status" value="2"/>
</dbReference>
<dbReference type="InterPro" id="IPR050348">
    <property type="entry name" value="Protein-Tyr_Phosphatase"/>
</dbReference>